<sequence length="596" mass="64805">MFLEPIVAKRAARLMMRDAVESVSKEHTGLTKHFLSNKAKTFIAKWSTESKVSMGTGVAVAVSVTVAGALTGGIAIPVLIGLAAGTYALRNAIELIGADHRRANRNWLKRFPSATPKLESEVGVFLTVEASDALRRAVDHFRMMKTIDQEVKDAAGSDFWNCEEAINYAKAVSRFIHHSDKVRNYTLPVLDLLIFYLDSYAKLTENWALLEPNISAALQLWFEQHSHASCCPGGGDKDVCYAPPAADPNGGMPAKRHAEATSMLQAGFEPASPPSDIPGAVKIGELLEGMKAARDKIVAGMHASDSATWNYSAERLVMTTRARSGAPVADHGHKRRLDALLDAVWRQVDRPGYFARATRRAGHWYTRTTSSEKVGAAIGEALAVGSIFLPFIGEANELTKLGQSAISGSTTAAVLIGDKVGLNLLKGADGTAIKCSLIDQKLVEWHATAEIRAAGSGVEKLMSKLMLHFKKAAEAVKALDESSRFISSCNDAMALSTKVAEIVSQMEKVSRYAGPCIGIADVLCKHCHDWSAVEWEMWRDMEYSVLDWLRDDAAHEHCRVGRTKCYGAKHHYAGGNFLGRGGTWVHITNDPHNPIT</sequence>
<dbReference type="RefSeq" id="WP_136895993.1">
    <property type="nucleotide sequence ID" value="NZ_SWJE01000008.1"/>
</dbReference>
<dbReference type="Proteomes" id="UP000305539">
    <property type="component" value="Unassembled WGS sequence"/>
</dbReference>
<accession>A0A4V5PMF7</accession>
<proteinExistence type="predicted"/>
<keyword evidence="2" id="KW-1185">Reference proteome</keyword>
<comment type="caution">
    <text evidence="1">The sequence shown here is derived from an EMBL/GenBank/DDBJ whole genome shotgun (WGS) entry which is preliminary data.</text>
</comment>
<evidence type="ECO:0000313" key="2">
    <source>
        <dbReference type="Proteomes" id="UP000305539"/>
    </source>
</evidence>
<dbReference type="EMBL" id="SWJE01000008">
    <property type="protein sequence ID" value="TKC87730.1"/>
    <property type="molecule type" value="Genomic_DNA"/>
</dbReference>
<name>A0A4V5PMF7_9BURK</name>
<dbReference type="OrthoDB" id="9122239at2"/>
<dbReference type="AlphaFoldDB" id="A0A4V5PMF7"/>
<evidence type="ECO:0000313" key="1">
    <source>
        <dbReference type="EMBL" id="TKC87730.1"/>
    </source>
</evidence>
<reference evidence="1 2" key="1">
    <citation type="submission" date="2019-04" db="EMBL/GenBank/DDBJ databases">
        <title>Trinickia sp. 7GSK02, isolated from subtropical forest soil.</title>
        <authorList>
            <person name="Gao Z.-H."/>
            <person name="Qiu L.-H."/>
        </authorList>
    </citation>
    <scope>NUCLEOTIDE SEQUENCE [LARGE SCALE GENOMIC DNA]</scope>
    <source>
        <strain evidence="1 2">7GSK02</strain>
    </source>
</reference>
<gene>
    <name evidence="1" type="ORF">FAZ69_15695</name>
</gene>
<protein>
    <submittedName>
        <fullName evidence="1">Uncharacterized protein</fullName>
    </submittedName>
</protein>
<organism evidence="1 2">
    <name type="scientific">Trinickia terrae</name>
    <dbReference type="NCBI Taxonomy" id="2571161"/>
    <lineage>
        <taxon>Bacteria</taxon>
        <taxon>Pseudomonadati</taxon>
        <taxon>Pseudomonadota</taxon>
        <taxon>Betaproteobacteria</taxon>
        <taxon>Burkholderiales</taxon>
        <taxon>Burkholderiaceae</taxon>
        <taxon>Trinickia</taxon>
    </lineage>
</organism>